<evidence type="ECO:0000313" key="10">
    <source>
        <dbReference type="Proteomes" id="UP000251670"/>
    </source>
</evidence>
<feature type="signal peptide" evidence="5">
    <location>
        <begin position="1"/>
        <end position="18"/>
    </location>
</feature>
<dbReference type="Gene3D" id="1.25.40.10">
    <property type="entry name" value="Tetratricopeptide repeat domain"/>
    <property type="match status" value="1"/>
</dbReference>
<dbReference type="SMART" id="SM00028">
    <property type="entry name" value="TPR"/>
    <property type="match status" value="3"/>
</dbReference>
<keyword evidence="4" id="KW-0812">Transmembrane</keyword>
<reference evidence="7 9" key="1">
    <citation type="submission" date="2016-10" db="EMBL/GenBank/DDBJ databases">
        <authorList>
            <person name="Varghese N."/>
            <person name="Submissions S."/>
        </authorList>
    </citation>
    <scope>NUCLEOTIDE SEQUENCE [LARGE SCALE GENOMIC DNA]</scope>
    <source>
        <strain evidence="7 9">DSM 19299</strain>
    </source>
</reference>
<dbReference type="Proteomes" id="UP000199426">
    <property type="component" value="Unassembled WGS sequence"/>
</dbReference>
<evidence type="ECO:0000256" key="3">
    <source>
        <dbReference type="ARBA" id="ARBA00023163"/>
    </source>
</evidence>
<keyword evidence="1" id="KW-0805">Transcription regulation</keyword>
<dbReference type="PANTHER" id="PTHR43280">
    <property type="entry name" value="ARAC-FAMILY TRANSCRIPTIONAL REGULATOR"/>
    <property type="match status" value="1"/>
</dbReference>
<dbReference type="InterPro" id="IPR009057">
    <property type="entry name" value="Homeodomain-like_sf"/>
</dbReference>
<evidence type="ECO:0000313" key="7">
    <source>
        <dbReference type="EMBL" id="SDJ89888.1"/>
    </source>
</evidence>
<dbReference type="STRING" id="445960.SAMN05421542_4630"/>
<dbReference type="RefSeq" id="WP_089739717.1">
    <property type="nucleotide sequence ID" value="NZ_UAWB01000011.1"/>
</dbReference>
<dbReference type="SUPFAM" id="SSF46689">
    <property type="entry name" value="Homeodomain-like"/>
    <property type="match status" value="1"/>
</dbReference>
<protein>
    <submittedName>
        <fullName evidence="8">DNA gyrase inhibitor</fullName>
    </submittedName>
    <submittedName>
        <fullName evidence="7">Helix-turn-helix domain-containing protein</fullName>
    </submittedName>
</protein>
<keyword evidence="9" id="KW-1185">Reference proteome</keyword>
<dbReference type="InterPro" id="IPR011990">
    <property type="entry name" value="TPR-like_helical_dom_sf"/>
</dbReference>
<dbReference type="EMBL" id="FNEG01000010">
    <property type="protein sequence ID" value="SDJ89888.1"/>
    <property type="molecule type" value="Genomic_DNA"/>
</dbReference>
<dbReference type="OrthoDB" id="5295174at2"/>
<evidence type="ECO:0000256" key="2">
    <source>
        <dbReference type="ARBA" id="ARBA00023125"/>
    </source>
</evidence>
<dbReference type="PROSITE" id="PS01124">
    <property type="entry name" value="HTH_ARAC_FAMILY_2"/>
    <property type="match status" value="1"/>
</dbReference>
<proteinExistence type="predicted"/>
<sequence>MRLKALFIFIFLSNLCYAQNDKIDSLKTFSYKELKNKFYNYYENIKTDQSKIIAQYYLQKAKKEQNTLQIADGYVLIHFNENLSNALKYLDSTATVTKNLKGTKYPSQTYLMKGNLYYKHDNLKKALDNYILGLQYAKDQKDQKQTAYANMDIAYLNSYIGKNADAAKTFRYYLYNGNDITDESQHNQMRISLIYCYIELNKLDSANILIKEGLKTPLAFTNKYVHHQYIYYVGAYNLKLKKYDIAAKNFLAAYKYFSGVQDQNMNYSLLNIGKSYEGLKDKTKAVENYTKLDSIISKSGYTFPELRDVYTFLIDHYKENNDKEKQLYYIERFLKVDHKLDEQFKYLSTEIPRKYDTPNLLQEKENIIGELKMRKKILYLSISILFLVLIFITYLYYKTKKTEQQHRKIAQDLIISIEKRDPEPAKIDNVVLISQVQIPKQIDIENKNQKTISEDVAQFILKELTTFETKELYLKKGITLASLAKSIKTNTTYLSEIINTYKGKNFAAYLNDLRIDFALNRLVKDKKFRSYKLSVIAEELGYNNEQAFSLAFKKKTGTTLSMYIKEIDSLNDSQNNPN</sequence>
<dbReference type="PANTHER" id="PTHR43280:SF2">
    <property type="entry name" value="HTH-TYPE TRANSCRIPTIONAL REGULATOR EXSA"/>
    <property type="match status" value="1"/>
</dbReference>
<dbReference type="GO" id="GO:0003700">
    <property type="term" value="F:DNA-binding transcription factor activity"/>
    <property type="evidence" value="ECO:0007669"/>
    <property type="project" value="InterPro"/>
</dbReference>
<dbReference type="Proteomes" id="UP000251670">
    <property type="component" value="Unassembled WGS sequence"/>
</dbReference>
<keyword evidence="4" id="KW-1133">Transmembrane helix</keyword>
<accession>A0A2X2X656</accession>
<evidence type="ECO:0000259" key="6">
    <source>
        <dbReference type="PROSITE" id="PS01124"/>
    </source>
</evidence>
<name>A0A2X2X656_CHRJE</name>
<keyword evidence="4" id="KW-0472">Membrane</keyword>
<feature type="domain" description="HTH araC/xylS-type" evidence="6">
    <location>
        <begin position="454"/>
        <end position="566"/>
    </location>
</feature>
<keyword evidence="3" id="KW-0804">Transcription</keyword>
<evidence type="ECO:0000256" key="4">
    <source>
        <dbReference type="SAM" id="Phobius"/>
    </source>
</evidence>
<dbReference type="GO" id="GO:0043565">
    <property type="term" value="F:sequence-specific DNA binding"/>
    <property type="evidence" value="ECO:0007669"/>
    <property type="project" value="InterPro"/>
</dbReference>
<evidence type="ECO:0000256" key="5">
    <source>
        <dbReference type="SAM" id="SignalP"/>
    </source>
</evidence>
<dbReference type="InterPro" id="IPR018060">
    <property type="entry name" value="HTH_AraC"/>
</dbReference>
<dbReference type="SMART" id="SM00342">
    <property type="entry name" value="HTH_ARAC"/>
    <property type="match status" value="1"/>
</dbReference>
<dbReference type="EMBL" id="UAWB01000011">
    <property type="protein sequence ID" value="SQB45593.1"/>
    <property type="molecule type" value="Genomic_DNA"/>
</dbReference>
<dbReference type="InterPro" id="IPR019734">
    <property type="entry name" value="TPR_rpt"/>
</dbReference>
<keyword evidence="2" id="KW-0238">DNA-binding</keyword>
<feature type="transmembrane region" description="Helical" evidence="4">
    <location>
        <begin position="377"/>
        <end position="397"/>
    </location>
</feature>
<gene>
    <name evidence="8" type="ORF">NCTC13492_02774</name>
    <name evidence="7" type="ORF">SAMN05421542_4630</name>
</gene>
<dbReference type="Pfam" id="PF12833">
    <property type="entry name" value="HTH_18"/>
    <property type="match status" value="1"/>
</dbReference>
<evidence type="ECO:0000313" key="9">
    <source>
        <dbReference type="Proteomes" id="UP000199426"/>
    </source>
</evidence>
<reference evidence="8 10" key="2">
    <citation type="submission" date="2018-06" db="EMBL/GenBank/DDBJ databases">
        <authorList>
            <consortium name="Pathogen Informatics"/>
            <person name="Doyle S."/>
        </authorList>
    </citation>
    <scope>NUCLEOTIDE SEQUENCE [LARGE SCALE GENOMIC DNA]</scope>
    <source>
        <strain evidence="8 10">NCTC13492</strain>
    </source>
</reference>
<dbReference type="AlphaFoldDB" id="A0A2X2X656"/>
<organism evidence="8 10">
    <name type="scientific">Chryseobacterium jejuense</name>
    <dbReference type="NCBI Taxonomy" id="445960"/>
    <lineage>
        <taxon>Bacteria</taxon>
        <taxon>Pseudomonadati</taxon>
        <taxon>Bacteroidota</taxon>
        <taxon>Flavobacteriia</taxon>
        <taxon>Flavobacteriales</taxon>
        <taxon>Weeksellaceae</taxon>
        <taxon>Chryseobacterium group</taxon>
        <taxon>Chryseobacterium</taxon>
    </lineage>
</organism>
<dbReference type="SUPFAM" id="SSF48452">
    <property type="entry name" value="TPR-like"/>
    <property type="match status" value="2"/>
</dbReference>
<evidence type="ECO:0000313" key="8">
    <source>
        <dbReference type="EMBL" id="SQB45593.1"/>
    </source>
</evidence>
<keyword evidence="5" id="KW-0732">Signal</keyword>
<dbReference type="Gene3D" id="1.10.10.60">
    <property type="entry name" value="Homeodomain-like"/>
    <property type="match status" value="2"/>
</dbReference>
<feature type="chain" id="PRO_5016963553" evidence="5">
    <location>
        <begin position="19"/>
        <end position="578"/>
    </location>
</feature>
<evidence type="ECO:0000256" key="1">
    <source>
        <dbReference type="ARBA" id="ARBA00023015"/>
    </source>
</evidence>